<dbReference type="CDD" id="cd02966">
    <property type="entry name" value="TlpA_like_family"/>
    <property type="match status" value="1"/>
</dbReference>
<gene>
    <name evidence="7" type="ORF">SAMN05216571_11151</name>
</gene>
<dbReference type="Gene3D" id="3.40.30.10">
    <property type="entry name" value="Glutaredoxin"/>
    <property type="match status" value="1"/>
</dbReference>
<feature type="domain" description="Thioredoxin" evidence="6">
    <location>
        <begin position="132"/>
        <end position="265"/>
    </location>
</feature>
<protein>
    <submittedName>
        <fullName evidence="7">Thiol-disulfide isomerase or thioredoxin</fullName>
    </submittedName>
</protein>
<dbReference type="OrthoDB" id="9799347at2"/>
<reference evidence="7 8" key="1">
    <citation type="submission" date="2016-10" db="EMBL/GenBank/DDBJ databases">
        <authorList>
            <person name="de Groot N.N."/>
        </authorList>
    </citation>
    <scope>NUCLEOTIDE SEQUENCE [LARGE SCALE GENOMIC DNA]</scope>
    <source>
        <strain evidence="7 8">BH539</strain>
    </source>
</reference>
<dbReference type="InterPro" id="IPR036249">
    <property type="entry name" value="Thioredoxin-like_sf"/>
</dbReference>
<feature type="transmembrane region" description="Helical" evidence="5">
    <location>
        <begin position="81"/>
        <end position="99"/>
    </location>
</feature>
<dbReference type="PANTHER" id="PTHR42852">
    <property type="entry name" value="THIOL:DISULFIDE INTERCHANGE PROTEIN DSBE"/>
    <property type="match status" value="1"/>
</dbReference>
<comment type="subcellular location">
    <subcellularLocation>
        <location evidence="1">Cell envelope</location>
    </subcellularLocation>
</comment>
<dbReference type="GO" id="GO:0015036">
    <property type="term" value="F:disulfide oxidoreductase activity"/>
    <property type="evidence" value="ECO:0007669"/>
    <property type="project" value="UniProtKB-ARBA"/>
</dbReference>
<dbReference type="PROSITE" id="PS00194">
    <property type="entry name" value="THIOREDOXIN_1"/>
    <property type="match status" value="1"/>
</dbReference>
<name>A0A1G7TPF0_9GAMM</name>
<dbReference type="RefSeq" id="WP_092527109.1">
    <property type="nucleotide sequence ID" value="NZ_FNCI01000011.1"/>
</dbReference>
<keyword evidence="5" id="KW-0472">Membrane</keyword>
<evidence type="ECO:0000256" key="4">
    <source>
        <dbReference type="ARBA" id="ARBA00023284"/>
    </source>
</evidence>
<evidence type="ECO:0000313" key="8">
    <source>
        <dbReference type="Proteomes" id="UP000198641"/>
    </source>
</evidence>
<dbReference type="GO" id="GO:0017004">
    <property type="term" value="P:cytochrome complex assembly"/>
    <property type="evidence" value="ECO:0007669"/>
    <property type="project" value="UniProtKB-KW"/>
</dbReference>
<evidence type="ECO:0000313" key="7">
    <source>
        <dbReference type="EMBL" id="SDG37208.1"/>
    </source>
</evidence>
<keyword evidence="5" id="KW-0812">Transmembrane</keyword>
<keyword evidence="4" id="KW-0676">Redox-active center</keyword>
<feature type="transmembrane region" description="Helical" evidence="5">
    <location>
        <begin position="16"/>
        <end position="36"/>
    </location>
</feature>
<dbReference type="Pfam" id="PF08534">
    <property type="entry name" value="Redoxin"/>
    <property type="match status" value="1"/>
</dbReference>
<feature type="transmembrane region" description="Helical" evidence="5">
    <location>
        <begin position="106"/>
        <end position="126"/>
    </location>
</feature>
<evidence type="ECO:0000259" key="6">
    <source>
        <dbReference type="PROSITE" id="PS51352"/>
    </source>
</evidence>
<dbReference type="AlphaFoldDB" id="A0A1G7TPF0"/>
<keyword evidence="7" id="KW-0413">Isomerase</keyword>
<evidence type="ECO:0000256" key="2">
    <source>
        <dbReference type="ARBA" id="ARBA00022748"/>
    </source>
</evidence>
<keyword evidence="8" id="KW-1185">Reference proteome</keyword>
<evidence type="ECO:0000256" key="3">
    <source>
        <dbReference type="ARBA" id="ARBA00023157"/>
    </source>
</evidence>
<keyword evidence="5" id="KW-1133">Transmembrane helix</keyword>
<dbReference type="PROSITE" id="PS51352">
    <property type="entry name" value="THIOREDOXIN_2"/>
    <property type="match status" value="1"/>
</dbReference>
<evidence type="ECO:0000256" key="5">
    <source>
        <dbReference type="SAM" id="Phobius"/>
    </source>
</evidence>
<proteinExistence type="predicted"/>
<dbReference type="Proteomes" id="UP000198641">
    <property type="component" value="Unassembled WGS sequence"/>
</dbReference>
<accession>A0A1G7TPF0</accession>
<keyword evidence="2" id="KW-0201">Cytochrome c-type biogenesis</keyword>
<dbReference type="GO" id="GO:0016853">
    <property type="term" value="F:isomerase activity"/>
    <property type="evidence" value="ECO:0007669"/>
    <property type="project" value="UniProtKB-KW"/>
</dbReference>
<dbReference type="InterPro" id="IPR013740">
    <property type="entry name" value="Redoxin"/>
</dbReference>
<dbReference type="InterPro" id="IPR050553">
    <property type="entry name" value="Thioredoxin_ResA/DsbE_sf"/>
</dbReference>
<evidence type="ECO:0000256" key="1">
    <source>
        <dbReference type="ARBA" id="ARBA00004196"/>
    </source>
</evidence>
<dbReference type="SUPFAM" id="SSF52833">
    <property type="entry name" value="Thioredoxin-like"/>
    <property type="match status" value="1"/>
</dbReference>
<dbReference type="STRING" id="284577.SAMN05216571_11151"/>
<dbReference type="InterPro" id="IPR013766">
    <property type="entry name" value="Thioredoxin_domain"/>
</dbReference>
<keyword evidence="3" id="KW-1015">Disulfide bond</keyword>
<feature type="transmembrane region" description="Helical" evidence="5">
    <location>
        <begin position="43"/>
        <end position="61"/>
    </location>
</feature>
<organism evidence="7 8">
    <name type="scientific">Onishia taeanensis</name>
    <dbReference type="NCBI Taxonomy" id="284577"/>
    <lineage>
        <taxon>Bacteria</taxon>
        <taxon>Pseudomonadati</taxon>
        <taxon>Pseudomonadota</taxon>
        <taxon>Gammaproteobacteria</taxon>
        <taxon>Oceanospirillales</taxon>
        <taxon>Halomonadaceae</taxon>
        <taxon>Onishia</taxon>
    </lineage>
</organism>
<dbReference type="GO" id="GO:0030313">
    <property type="term" value="C:cell envelope"/>
    <property type="evidence" value="ECO:0007669"/>
    <property type="project" value="UniProtKB-SubCell"/>
</dbReference>
<dbReference type="EMBL" id="FNCI01000011">
    <property type="protein sequence ID" value="SDG37208.1"/>
    <property type="molecule type" value="Genomic_DNA"/>
</dbReference>
<dbReference type="InterPro" id="IPR017937">
    <property type="entry name" value="Thioredoxin_CS"/>
</dbReference>
<sequence length="265" mass="28843">MDALAIGPLLISLPRLYALAAALVLLVLSLVLLGLPRRAHARWFNGLLLSWLVAARLGYVLTHLDSFAAAPLDALKFWQPGYMGLAGLAAASAWTGWTLRAHMGRMLGGLALLLGCSVLWLALVGWNPLGSSASLQTLPELTLENLDGEPIELASLEGQPVLINLWATWCPPCLREMPLLADVARRDDITVVAANQGEELLQVVRYLDDNDLGFDQTLLDPQQRLGVIVESPGLPTSLYFDADGRLVERHVGELSRAQLEAWTTR</sequence>
<dbReference type="PANTHER" id="PTHR42852:SF6">
    <property type="entry name" value="THIOL:DISULFIDE INTERCHANGE PROTEIN DSBE"/>
    <property type="match status" value="1"/>
</dbReference>